<comment type="caution">
    <text evidence="1">The sequence shown here is derived from an EMBL/GenBank/DDBJ whole genome shotgun (WGS) entry which is preliminary data.</text>
</comment>
<dbReference type="Proteomes" id="UP000252266">
    <property type="component" value="Unassembled WGS sequence"/>
</dbReference>
<protein>
    <submittedName>
        <fullName evidence="1">Uncharacterized protein</fullName>
    </submittedName>
</protein>
<reference evidence="1 2" key="1">
    <citation type="submission" date="2014-07" db="EMBL/GenBank/DDBJ databases">
        <title>Draft genome sequence of Thalassospira xiamenensis IB13.</title>
        <authorList>
            <person name="Lai Q."/>
            <person name="Shao Z."/>
        </authorList>
    </citation>
    <scope>NUCLEOTIDE SEQUENCE [LARGE SCALE GENOMIC DNA]</scope>
    <source>
        <strain evidence="1 2">IB13</strain>
    </source>
</reference>
<dbReference type="AlphaFoldDB" id="A0A367XIE1"/>
<dbReference type="EMBL" id="JPWJ01000001">
    <property type="protein sequence ID" value="RCK53417.1"/>
    <property type="molecule type" value="Genomic_DNA"/>
</dbReference>
<sequence length="59" mass="6490">MDDFQYVARELRPSVRWQGVAGGSGFAANDRIGGRAKGGIIARKSLNFLNLLTHPYMLP</sequence>
<evidence type="ECO:0000313" key="1">
    <source>
        <dbReference type="EMBL" id="RCK53417.1"/>
    </source>
</evidence>
<proteinExistence type="predicted"/>
<accession>A0A367XIE1</accession>
<gene>
    <name evidence="1" type="ORF">TH44_04360</name>
</gene>
<evidence type="ECO:0000313" key="2">
    <source>
        <dbReference type="Proteomes" id="UP000252266"/>
    </source>
</evidence>
<name>A0A367XIE1_9PROT</name>
<organism evidence="1 2">
    <name type="scientific">Thalassospira xiamenensis</name>
    <dbReference type="NCBI Taxonomy" id="220697"/>
    <lineage>
        <taxon>Bacteria</taxon>
        <taxon>Pseudomonadati</taxon>
        <taxon>Pseudomonadota</taxon>
        <taxon>Alphaproteobacteria</taxon>
        <taxon>Rhodospirillales</taxon>
        <taxon>Thalassospiraceae</taxon>
        <taxon>Thalassospira</taxon>
    </lineage>
</organism>